<dbReference type="PANTHER" id="PTHR43649">
    <property type="entry name" value="ARABINOSE-BINDING PROTEIN-RELATED"/>
    <property type="match status" value="1"/>
</dbReference>
<evidence type="ECO:0000256" key="4">
    <source>
        <dbReference type="ARBA" id="ARBA00022729"/>
    </source>
</evidence>
<evidence type="ECO:0000256" key="6">
    <source>
        <dbReference type="SAM" id="MobiDB-lite"/>
    </source>
</evidence>
<reference evidence="7 8" key="2">
    <citation type="journal article" date="2016" name="Int. J. Syst. Evol. Microbiol.">
        <title>Bacillus gobiensis sp. nov., isolated from a soil sample.</title>
        <authorList>
            <person name="Liu B."/>
            <person name="Liu G.H."/>
            <person name="Cetin S."/>
            <person name="Schumann P."/>
            <person name="Pan Z.Z."/>
            <person name="Chen Q.Q."/>
        </authorList>
    </citation>
    <scope>NUCLEOTIDE SEQUENCE [LARGE SCALE GENOMIC DNA]</scope>
    <source>
        <strain evidence="7 8">FJAT-4402</strain>
    </source>
</reference>
<dbReference type="InterPro" id="IPR050490">
    <property type="entry name" value="Bact_solute-bd_prot1"/>
</dbReference>
<feature type="compositionally biased region" description="Basic and acidic residues" evidence="6">
    <location>
        <begin position="285"/>
        <end position="302"/>
    </location>
</feature>
<evidence type="ECO:0000313" key="7">
    <source>
        <dbReference type="EMBL" id="ALC83949.1"/>
    </source>
</evidence>
<evidence type="ECO:0000313" key="8">
    <source>
        <dbReference type="Proteomes" id="UP000067625"/>
    </source>
</evidence>
<feature type="region of interest" description="Disordered" evidence="6">
    <location>
        <begin position="282"/>
        <end position="302"/>
    </location>
</feature>
<sequence length="302" mass="33019">MSDFFPNMLDLGKSEEGKQNALPFAVSTPVVYYNKDLFKKAGLDPENPPKTIDEVREAAKKLTTGGQQGIFYDYTMTGAWIFQAMVETMGGQMVSDDGKSVGFDQEPSVKALQHWTDLVNKDKSMPKVEAAQALQSFTSGKLGMYITTTASLGSIRSSSKFNLGVAPFPTDGEHERKVPAGGNNLFIMKSTSEREKGAWELVKYLTSPESTASVAKTVGYMATRKSAVEKEELLGGYLKENPLAAVTYTQTSNMVPWNNYSGKSGTRIYKVIQDNLEAALSNQKTPEEAMKDAANEGNKLLD</sequence>
<comment type="similarity">
    <text evidence="2">Belongs to the bacterial solute-binding protein 1 family.</text>
</comment>
<dbReference type="AlphaFoldDB" id="A0A0M4FKM2"/>
<keyword evidence="4" id="KW-0732">Signal</keyword>
<keyword evidence="3" id="KW-0813">Transport</keyword>
<keyword evidence="8" id="KW-1185">Reference proteome</keyword>
<comment type="subcellular location">
    <subcellularLocation>
        <location evidence="1">Cell envelope</location>
    </subcellularLocation>
</comment>
<dbReference type="Pfam" id="PF13416">
    <property type="entry name" value="SBP_bac_8"/>
    <property type="match status" value="1"/>
</dbReference>
<evidence type="ECO:0008006" key="9">
    <source>
        <dbReference type="Google" id="ProtNLM"/>
    </source>
</evidence>
<evidence type="ECO:0000256" key="2">
    <source>
        <dbReference type="ARBA" id="ARBA00008520"/>
    </source>
</evidence>
<dbReference type="Proteomes" id="UP000067625">
    <property type="component" value="Chromosome"/>
</dbReference>
<proteinExistence type="inferred from homology"/>
<dbReference type="PANTHER" id="PTHR43649:SF31">
    <property type="entry name" value="SN-GLYCEROL-3-PHOSPHATE-BINDING PERIPLASMIC PROTEIN UGPB"/>
    <property type="match status" value="1"/>
</dbReference>
<keyword evidence="5" id="KW-0574">Periplasm</keyword>
<dbReference type="PROSITE" id="PS01037">
    <property type="entry name" value="SBP_BACTERIAL_1"/>
    <property type="match status" value="1"/>
</dbReference>
<dbReference type="CDD" id="cd14748">
    <property type="entry name" value="PBP2_UgpB"/>
    <property type="match status" value="1"/>
</dbReference>
<evidence type="ECO:0000256" key="5">
    <source>
        <dbReference type="ARBA" id="ARBA00022764"/>
    </source>
</evidence>
<dbReference type="Gene3D" id="3.40.190.10">
    <property type="entry name" value="Periplasmic binding protein-like II"/>
    <property type="match status" value="2"/>
</dbReference>
<evidence type="ECO:0000256" key="1">
    <source>
        <dbReference type="ARBA" id="ARBA00004196"/>
    </source>
</evidence>
<name>A0A0M4FKM2_9BACI</name>
<dbReference type="RefSeq" id="WP_053605835.1">
    <property type="nucleotide sequence ID" value="NZ_CP012600.1"/>
</dbReference>
<dbReference type="InterPro" id="IPR006059">
    <property type="entry name" value="SBP"/>
</dbReference>
<dbReference type="GO" id="GO:0030313">
    <property type="term" value="C:cell envelope"/>
    <property type="evidence" value="ECO:0007669"/>
    <property type="project" value="UniProtKB-SubCell"/>
</dbReference>
<reference evidence="8" key="1">
    <citation type="submission" date="2015-08" db="EMBL/GenBank/DDBJ databases">
        <title>Genome sequencing project for genomic taxonomy and phylogenomics of Bacillus-like bacteria.</title>
        <authorList>
            <person name="Liu B."/>
            <person name="Wang J."/>
            <person name="Zhu Y."/>
            <person name="Liu G."/>
            <person name="Chen Q."/>
            <person name="Chen Z."/>
            <person name="Lan J."/>
            <person name="Che J."/>
            <person name="Ge C."/>
            <person name="Shi H."/>
            <person name="Pan Z."/>
            <person name="Liu X."/>
        </authorList>
    </citation>
    <scope>NUCLEOTIDE SEQUENCE [LARGE SCALE GENOMIC DNA]</scope>
    <source>
        <strain evidence="8">FJAT-4402</strain>
    </source>
</reference>
<dbReference type="SUPFAM" id="SSF53850">
    <property type="entry name" value="Periplasmic binding protein-like II"/>
    <property type="match status" value="1"/>
</dbReference>
<dbReference type="GO" id="GO:0055085">
    <property type="term" value="P:transmembrane transport"/>
    <property type="evidence" value="ECO:0007669"/>
    <property type="project" value="InterPro"/>
</dbReference>
<dbReference type="PATRIC" id="fig|1441095.3.peg.4969"/>
<evidence type="ECO:0000256" key="3">
    <source>
        <dbReference type="ARBA" id="ARBA00022448"/>
    </source>
</evidence>
<accession>A0A0M4FKM2</accession>
<dbReference type="InterPro" id="IPR006061">
    <property type="entry name" value="SBP_1_CS"/>
</dbReference>
<dbReference type="STRING" id="1441095.AM592_22465"/>
<dbReference type="OrthoDB" id="9795467at2"/>
<gene>
    <name evidence="7" type="ORF">AM592_22465</name>
</gene>
<organism evidence="7 8">
    <name type="scientific">Bacillus gobiensis</name>
    <dbReference type="NCBI Taxonomy" id="1441095"/>
    <lineage>
        <taxon>Bacteria</taxon>
        <taxon>Bacillati</taxon>
        <taxon>Bacillota</taxon>
        <taxon>Bacilli</taxon>
        <taxon>Bacillales</taxon>
        <taxon>Bacillaceae</taxon>
        <taxon>Bacillus</taxon>
    </lineage>
</organism>
<dbReference type="EMBL" id="CP012600">
    <property type="protein sequence ID" value="ALC83949.1"/>
    <property type="molecule type" value="Genomic_DNA"/>
</dbReference>
<protein>
    <recommendedName>
        <fullName evidence="9">ABC transporter substrate-binding protein</fullName>
    </recommendedName>
</protein>